<reference evidence="1 2" key="1">
    <citation type="journal article" date="2018" name="Biotechnol. Biofuels">
        <title>Integrative visual omics of the white-rot fungus Polyporus brumalis exposes the biotechnological potential of its oxidative enzymes for delignifying raw plant biomass.</title>
        <authorList>
            <person name="Miyauchi S."/>
            <person name="Rancon A."/>
            <person name="Drula E."/>
            <person name="Hage H."/>
            <person name="Chaduli D."/>
            <person name="Favel A."/>
            <person name="Grisel S."/>
            <person name="Henrissat B."/>
            <person name="Herpoel-Gimbert I."/>
            <person name="Ruiz-Duenas F.J."/>
            <person name="Chevret D."/>
            <person name="Hainaut M."/>
            <person name="Lin J."/>
            <person name="Wang M."/>
            <person name="Pangilinan J."/>
            <person name="Lipzen A."/>
            <person name="Lesage-Meessen L."/>
            <person name="Navarro D."/>
            <person name="Riley R."/>
            <person name="Grigoriev I.V."/>
            <person name="Zhou S."/>
            <person name="Raouche S."/>
            <person name="Rosso M.N."/>
        </authorList>
    </citation>
    <scope>NUCLEOTIDE SEQUENCE [LARGE SCALE GENOMIC DNA]</scope>
    <source>
        <strain evidence="1 2">BRFM 1820</strain>
    </source>
</reference>
<dbReference type="AlphaFoldDB" id="A0A371D1U1"/>
<keyword evidence="2" id="KW-1185">Reference proteome</keyword>
<dbReference type="EMBL" id="KZ857427">
    <property type="protein sequence ID" value="RDX46483.1"/>
    <property type="molecule type" value="Genomic_DNA"/>
</dbReference>
<accession>A0A371D1U1</accession>
<evidence type="ECO:0000313" key="1">
    <source>
        <dbReference type="EMBL" id="RDX46483.1"/>
    </source>
</evidence>
<organism evidence="1 2">
    <name type="scientific">Lentinus brumalis</name>
    <dbReference type="NCBI Taxonomy" id="2498619"/>
    <lineage>
        <taxon>Eukaryota</taxon>
        <taxon>Fungi</taxon>
        <taxon>Dikarya</taxon>
        <taxon>Basidiomycota</taxon>
        <taxon>Agaricomycotina</taxon>
        <taxon>Agaricomycetes</taxon>
        <taxon>Polyporales</taxon>
        <taxon>Polyporaceae</taxon>
        <taxon>Lentinus</taxon>
    </lineage>
</organism>
<protein>
    <submittedName>
        <fullName evidence="1">Uncharacterized protein</fullName>
    </submittedName>
</protein>
<proteinExistence type="predicted"/>
<evidence type="ECO:0000313" key="2">
    <source>
        <dbReference type="Proteomes" id="UP000256964"/>
    </source>
</evidence>
<dbReference type="Proteomes" id="UP000256964">
    <property type="component" value="Unassembled WGS sequence"/>
</dbReference>
<sequence>MPHVPRFMSRGAGAHRSTRYEVCTRRRTAYTRPKSSHAAYTYPISFLSTSFTGSSEDVRMLYAQSICDASRMPLYRLLSMMI</sequence>
<gene>
    <name evidence="1" type="ORF">OH76DRAFT_842980</name>
</gene>
<name>A0A371D1U1_9APHY</name>